<evidence type="ECO:0000313" key="3">
    <source>
        <dbReference type="Proteomes" id="UP000215127"/>
    </source>
</evidence>
<evidence type="ECO:0000256" key="1">
    <source>
        <dbReference type="SAM" id="MobiDB-lite"/>
    </source>
</evidence>
<feature type="compositionally biased region" description="Low complexity" evidence="1">
    <location>
        <begin position="182"/>
        <end position="193"/>
    </location>
</feature>
<feature type="compositionally biased region" description="Basic and acidic residues" evidence="1">
    <location>
        <begin position="197"/>
        <end position="207"/>
    </location>
</feature>
<accession>A0A1X7RZ22</accession>
<gene>
    <name evidence="2" type="ORF">ZT3D7_G7340</name>
</gene>
<organism evidence="2 3">
    <name type="scientific">Zymoseptoria tritici (strain ST99CH_3D7)</name>
    <dbReference type="NCBI Taxonomy" id="1276538"/>
    <lineage>
        <taxon>Eukaryota</taxon>
        <taxon>Fungi</taxon>
        <taxon>Dikarya</taxon>
        <taxon>Ascomycota</taxon>
        <taxon>Pezizomycotina</taxon>
        <taxon>Dothideomycetes</taxon>
        <taxon>Dothideomycetidae</taxon>
        <taxon>Mycosphaerellales</taxon>
        <taxon>Mycosphaerellaceae</taxon>
        <taxon>Zymoseptoria</taxon>
    </lineage>
</organism>
<name>A0A1X7RZ22_ZYMT9</name>
<protein>
    <submittedName>
        <fullName evidence="2">Uncharacterized protein</fullName>
    </submittedName>
</protein>
<feature type="region of interest" description="Disordered" evidence="1">
    <location>
        <begin position="106"/>
        <end position="227"/>
    </location>
</feature>
<dbReference type="EMBL" id="LT853698">
    <property type="protein sequence ID" value="SMQ52187.1"/>
    <property type="molecule type" value="Genomic_DNA"/>
</dbReference>
<keyword evidence="3" id="KW-1185">Reference proteome</keyword>
<feature type="compositionally biased region" description="Basic and acidic residues" evidence="1">
    <location>
        <begin position="142"/>
        <end position="169"/>
    </location>
</feature>
<feature type="compositionally biased region" description="Acidic residues" evidence="1">
    <location>
        <begin position="208"/>
        <end position="217"/>
    </location>
</feature>
<reference evidence="2 3" key="1">
    <citation type="submission" date="2016-06" db="EMBL/GenBank/DDBJ databases">
        <authorList>
            <person name="Kjaerup R.B."/>
            <person name="Dalgaard T.S."/>
            <person name="Juul-Madsen H.R."/>
        </authorList>
    </citation>
    <scope>NUCLEOTIDE SEQUENCE [LARGE SCALE GENOMIC DNA]</scope>
</reference>
<dbReference type="AlphaFoldDB" id="A0A1X7RZ22"/>
<dbReference type="Proteomes" id="UP000215127">
    <property type="component" value="Chromosome 7"/>
</dbReference>
<sequence>MLSEAEPCVETIFSSFTMDPPDPPSKSDWDAEMAAGGKPLVILKKHTAAANSMLKAYKDVKMAHTEAIAPTATAPNEVEKQTMSFDDSGNMTAPTEPLAMRTWKRTKLSHPAADVSSVPNVPTGPKAMRRRSAAAQKMSQGRKAEDGHLASRTAERKEMAGSNYEDRVRLYKGSQKLKALQEAAESAKIEASAQGDARGEDDARTVEESDDLMTDSDPENRGMTGAS</sequence>
<feature type="region of interest" description="Disordered" evidence="1">
    <location>
        <begin position="13"/>
        <end position="32"/>
    </location>
</feature>
<evidence type="ECO:0000313" key="2">
    <source>
        <dbReference type="EMBL" id="SMQ52187.1"/>
    </source>
</evidence>
<proteinExistence type="predicted"/>